<evidence type="ECO:0000313" key="4">
    <source>
        <dbReference type="Proteomes" id="UP000242287"/>
    </source>
</evidence>
<feature type="region of interest" description="Disordered" evidence="1">
    <location>
        <begin position="139"/>
        <end position="158"/>
    </location>
</feature>
<organism evidence="3 4">
    <name type="scientific">Amanita thiersii Skay4041</name>
    <dbReference type="NCBI Taxonomy" id="703135"/>
    <lineage>
        <taxon>Eukaryota</taxon>
        <taxon>Fungi</taxon>
        <taxon>Dikarya</taxon>
        <taxon>Basidiomycota</taxon>
        <taxon>Agaricomycotina</taxon>
        <taxon>Agaricomycetes</taxon>
        <taxon>Agaricomycetidae</taxon>
        <taxon>Agaricales</taxon>
        <taxon>Pluteineae</taxon>
        <taxon>Amanitaceae</taxon>
        <taxon>Amanita</taxon>
    </lineage>
</organism>
<keyword evidence="4" id="KW-1185">Reference proteome</keyword>
<keyword evidence="2" id="KW-0472">Membrane</keyword>
<reference evidence="3 4" key="1">
    <citation type="submission" date="2014-02" db="EMBL/GenBank/DDBJ databases">
        <title>Transposable element dynamics among asymbiotic and ectomycorrhizal Amanita fungi.</title>
        <authorList>
            <consortium name="DOE Joint Genome Institute"/>
            <person name="Hess J."/>
            <person name="Skrede I."/>
            <person name="Wolfe B."/>
            <person name="LaButti K."/>
            <person name="Ohm R.A."/>
            <person name="Grigoriev I.V."/>
            <person name="Pringle A."/>
        </authorList>
    </citation>
    <scope>NUCLEOTIDE SEQUENCE [LARGE SCALE GENOMIC DNA]</scope>
    <source>
        <strain evidence="3 4">SKay4041</strain>
    </source>
</reference>
<feature type="region of interest" description="Disordered" evidence="1">
    <location>
        <begin position="182"/>
        <end position="213"/>
    </location>
</feature>
<accession>A0A2A9N7Q0</accession>
<keyword evidence="2" id="KW-0812">Transmembrane</keyword>
<dbReference type="Proteomes" id="UP000242287">
    <property type="component" value="Unassembled WGS sequence"/>
</dbReference>
<protein>
    <submittedName>
        <fullName evidence="3">Uncharacterized protein</fullName>
    </submittedName>
</protein>
<sequence length="291" mass="31729">MGLSDRSRVILAILFTFLGGVVLCLIGFAIAKVVNLYRQDRQMKAYTRKVKWNVEAGESGTRRVSATIVPGPPPPSAVYMATRNKSIPFLNWAAPQNVVHNGSLARTGTLLSRSGTRRRSKTYSLFKPLINWAATPFGSSGPTLGRSGTRRKSKTDNLIKPRDLVYHDRLRSMDQLPAMPVVSSRIPVPPPTPPPTRPLPASPPPAHSIPVRPPPTMYSLSTGPARPMRPPRPSGEVADILAGTTFESQVVSRRHAGGGDPLFPPVLYADTGKWNLYVTSQKQIQSGRRNG</sequence>
<keyword evidence="2" id="KW-1133">Transmembrane helix</keyword>
<feature type="transmembrane region" description="Helical" evidence="2">
    <location>
        <begin position="12"/>
        <end position="34"/>
    </location>
</feature>
<evidence type="ECO:0000256" key="2">
    <source>
        <dbReference type="SAM" id="Phobius"/>
    </source>
</evidence>
<dbReference type="AlphaFoldDB" id="A0A2A9N7Q0"/>
<evidence type="ECO:0000313" key="3">
    <source>
        <dbReference type="EMBL" id="PFH46535.1"/>
    </source>
</evidence>
<name>A0A2A9N7Q0_9AGAR</name>
<gene>
    <name evidence="3" type="ORF">AMATHDRAFT_69593</name>
</gene>
<proteinExistence type="predicted"/>
<evidence type="ECO:0000256" key="1">
    <source>
        <dbReference type="SAM" id="MobiDB-lite"/>
    </source>
</evidence>
<dbReference type="EMBL" id="KZ302181">
    <property type="protein sequence ID" value="PFH46535.1"/>
    <property type="molecule type" value="Genomic_DNA"/>
</dbReference>
<feature type="compositionally biased region" description="Pro residues" evidence="1">
    <location>
        <begin position="187"/>
        <end position="213"/>
    </location>
</feature>